<evidence type="ECO:0000256" key="2">
    <source>
        <dbReference type="ARBA" id="ARBA00022448"/>
    </source>
</evidence>
<dbReference type="NCBIfam" id="TIGR04056">
    <property type="entry name" value="OMP_RagA_SusC"/>
    <property type="match status" value="1"/>
</dbReference>
<accession>A0A5M6CD12</accession>
<evidence type="ECO:0000256" key="6">
    <source>
        <dbReference type="ARBA" id="ARBA00023237"/>
    </source>
</evidence>
<comment type="caution">
    <text evidence="10">The sequence shown here is derived from an EMBL/GenBank/DDBJ whole genome shotgun (WGS) entry which is preliminary data.</text>
</comment>
<dbReference type="Gene3D" id="2.170.130.10">
    <property type="entry name" value="TonB-dependent receptor, plug domain"/>
    <property type="match status" value="1"/>
</dbReference>
<keyword evidence="5 7" id="KW-0472">Membrane</keyword>
<dbReference type="Pfam" id="PF07715">
    <property type="entry name" value="Plug"/>
    <property type="match status" value="1"/>
</dbReference>
<name>A0A5M6CD12_9FLAO</name>
<keyword evidence="8" id="KW-0732">Signal</keyword>
<dbReference type="InterPro" id="IPR039426">
    <property type="entry name" value="TonB-dep_rcpt-like"/>
</dbReference>
<feature type="chain" id="PRO_5024426387" evidence="8">
    <location>
        <begin position="25"/>
        <end position="1017"/>
    </location>
</feature>
<dbReference type="InterPro" id="IPR036942">
    <property type="entry name" value="Beta-barrel_TonB_sf"/>
</dbReference>
<dbReference type="RefSeq" id="WP_150013738.1">
    <property type="nucleotide sequence ID" value="NZ_VWSG01000010.1"/>
</dbReference>
<evidence type="ECO:0000313" key="11">
    <source>
        <dbReference type="Proteomes" id="UP000325141"/>
    </source>
</evidence>
<keyword evidence="11" id="KW-1185">Reference proteome</keyword>
<protein>
    <submittedName>
        <fullName evidence="10">SusC/RagA family TonB-linked outer membrane protein</fullName>
    </submittedName>
</protein>
<comment type="subcellular location">
    <subcellularLocation>
        <location evidence="1 7">Cell outer membrane</location>
        <topology evidence="1 7">Multi-pass membrane protein</topology>
    </subcellularLocation>
</comment>
<dbReference type="EMBL" id="VWSG01000010">
    <property type="protein sequence ID" value="KAA5532873.1"/>
    <property type="molecule type" value="Genomic_DNA"/>
</dbReference>
<proteinExistence type="inferred from homology"/>
<keyword evidence="3 7" id="KW-1134">Transmembrane beta strand</keyword>
<dbReference type="GO" id="GO:0009279">
    <property type="term" value="C:cell outer membrane"/>
    <property type="evidence" value="ECO:0007669"/>
    <property type="project" value="UniProtKB-SubCell"/>
</dbReference>
<feature type="signal peptide" evidence="8">
    <location>
        <begin position="1"/>
        <end position="24"/>
    </location>
</feature>
<dbReference type="InterPro" id="IPR012910">
    <property type="entry name" value="Plug_dom"/>
</dbReference>
<dbReference type="InterPro" id="IPR037066">
    <property type="entry name" value="Plug_dom_sf"/>
</dbReference>
<feature type="domain" description="TonB-dependent receptor plug" evidence="9">
    <location>
        <begin position="118"/>
        <end position="224"/>
    </location>
</feature>
<dbReference type="AlphaFoldDB" id="A0A5M6CD12"/>
<evidence type="ECO:0000256" key="1">
    <source>
        <dbReference type="ARBA" id="ARBA00004571"/>
    </source>
</evidence>
<evidence type="ECO:0000256" key="5">
    <source>
        <dbReference type="ARBA" id="ARBA00023136"/>
    </source>
</evidence>
<gene>
    <name evidence="10" type="ORF">F0460_12560</name>
</gene>
<dbReference type="Pfam" id="PF13715">
    <property type="entry name" value="CarbopepD_reg_2"/>
    <property type="match status" value="1"/>
</dbReference>
<dbReference type="InterPro" id="IPR023997">
    <property type="entry name" value="TonB-dep_OMP_SusC/RagA_CS"/>
</dbReference>
<evidence type="ECO:0000256" key="8">
    <source>
        <dbReference type="SAM" id="SignalP"/>
    </source>
</evidence>
<evidence type="ECO:0000256" key="4">
    <source>
        <dbReference type="ARBA" id="ARBA00022692"/>
    </source>
</evidence>
<evidence type="ECO:0000256" key="7">
    <source>
        <dbReference type="PROSITE-ProRule" id="PRU01360"/>
    </source>
</evidence>
<evidence type="ECO:0000256" key="3">
    <source>
        <dbReference type="ARBA" id="ARBA00022452"/>
    </source>
</evidence>
<keyword evidence="6 7" id="KW-0998">Cell outer membrane</keyword>
<sequence>MRSKFTWILTLFFALMMQVGFAQKQVTGVVKTQDGDPIPGATVMLVGTNLGTDTDDEGKYTLNLKKGDKIRVVFGGFKPTTLTVSDSGVLNVTLVEEDITELEGIVVDTYRTVSKPKNSNAVSTVTSKTIEGRPNASFIQTLQGQVPGLNISTGSGQPGDNNTTVILRGLGSINGNVEPLYVIDGVPMSSDRFRSLNPNDIDRIDVLKDAGATAIYGNRGANGVIVVTTKRASFDSSLEVKYVGTTGMSFLQDNQYNLMNAKQYVDFQRKFGIPNRQLTSVDPNAPTINYTNPVDGNWVDVFFRNAIAQNHTLSFSSGSKNLNNYTSIGYSDIEGVLKTTGLKRFNFRTNLNGKSDNGKLTYGTTVSANFSKSDMASSAGSNALNQNYFMGAFQGLPYLRPDMYNGTFDSAFNALRVFSNGSMPILLMDKMRTNGLKQEEFKTIVNGSLNYAIDSNWSIGTNLGADYQTINQFSFNGPSSFNSFYFAAADQEWLGSIGNIDERRLIMTSNSNIKWNKTFGKHSVNAGAYIEYLKAHFKSSSISKEGFDPNFWENGKATGWIGDSDQNDYYAPSASVGEQSAGMFSYFGLASYDYDTKYGLDVTLRRDASFRFIDENRWGTFWSVSGRWNIINEKFMEGSTVFSDLKLRASHGTAGNQDITGSGVFGSAYLYTTLYSAGRGYADEPNAYALSQLPKRDLRWEEITTTNIGLDFALFNNRLRGNVDVYRKQTDDLYQPIPLSAINGSTSIFGNFGSLRNEGVELLLAGDIVRNKDLTITLNANGSYNKNQVLNLPNGEGFTWNGSSLSGMREGGRIGEFYLYKYAGINPQNGETQYYDKNGAITENPTDEDRQWLNKSSLPVYQGSFGFDVNYKGFFAQANFTFAKDIWRFDNDYFFFTQPSSVGMSNMTNDYQDYWTTSNRDAAFSNPNANNLYHLSDSDFYLRDASYIRMRFVTVGYNFKKSDLAFMKLSGLRVYAQAENLVTWTKWKGWDAESNRGVDLSQYPTPRTVSFGVEVQF</sequence>
<dbReference type="InterPro" id="IPR023996">
    <property type="entry name" value="TonB-dep_OMP_SusC/RagA"/>
</dbReference>
<dbReference type="Proteomes" id="UP000325141">
    <property type="component" value="Unassembled WGS sequence"/>
</dbReference>
<dbReference type="NCBIfam" id="TIGR04057">
    <property type="entry name" value="SusC_RagA_signa"/>
    <property type="match status" value="1"/>
</dbReference>
<dbReference type="Gene3D" id="2.40.170.20">
    <property type="entry name" value="TonB-dependent receptor, beta-barrel domain"/>
    <property type="match status" value="1"/>
</dbReference>
<dbReference type="Gene3D" id="2.60.40.1120">
    <property type="entry name" value="Carboxypeptidase-like, regulatory domain"/>
    <property type="match status" value="1"/>
</dbReference>
<dbReference type="PROSITE" id="PS52016">
    <property type="entry name" value="TONB_DEPENDENT_REC_3"/>
    <property type="match status" value="1"/>
</dbReference>
<dbReference type="SUPFAM" id="SSF56935">
    <property type="entry name" value="Porins"/>
    <property type="match status" value="1"/>
</dbReference>
<keyword evidence="4 7" id="KW-0812">Transmembrane</keyword>
<organism evidence="10 11">
    <name type="scientific">Paenimyroides baculatum</name>
    <dbReference type="NCBI Taxonomy" id="2608000"/>
    <lineage>
        <taxon>Bacteria</taxon>
        <taxon>Pseudomonadati</taxon>
        <taxon>Bacteroidota</taxon>
        <taxon>Flavobacteriia</taxon>
        <taxon>Flavobacteriales</taxon>
        <taxon>Flavobacteriaceae</taxon>
        <taxon>Paenimyroides</taxon>
    </lineage>
</organism>
<dbReference type="InterPro" id="IPR008969">
    <property type="entry name" value="CarboxyPept-like_regulatory"/>
</dbReference>
<dbReference type="SUPFAM" id="SSF49464">
    <property type="entry name" value="Carboxypeptidase regulatory domain-like"/>
    <property type="match status" value="1"/>
</dbReference>
<keyword evidence="2 7" id="KW-0813">Transport</keyword>
<evidence type="ECO:0000259" key="9">
    <source>
        <dbReference type="Pfam" id="PF07715"/>
    </source>
</evidence>
<reference evidence="10 11" key="1">
    <citation type="submission" date="2019-09" db="EMBL/GenBank/DDBJ databases">
        <title>Genome sequence and assembly of Flavobacterium sp.</title>
        <authorList>
            <person name="Chhetri G."/>
        </authorList>
    </citation>
    <scope>NUCLEOTIDE SEQUENCE [LARGE SCALE GENOMIC DNA]</scope>
    <source>
        <strain evidence="10 11">SNL9</strain>
    </source>
</reference>
<comment type="similarity">
    <text evidence="7">Belongs to the TonB-dependent receptor family.</text>
</comment>
<evidence type="ECO:0000313" key="10">
    <source>
        <dbReference type="EMBL" id="KAA5532873.1"/>
    </source>
</evidence>